<proteinExistence type="predicted"/>
<sequence>MENIEETFNEILACDIQEAMKYASDGFKKNGNPEYLIYTGHCYLVQGCFEEAIAAIDLAFELGCDYIVYGYNVKGEALLELGLYAESRRCFERVLKEEEEQYLANTFLIELDIREKLYVDAINRCIDYMEKYECDNIQISNFKCIIGWTYLIDLNNSELGKEALVESIQANDKCGRSYTGLGIYEANNKNFEKAIMYFNKAIEINKDDGENYFALAICYKELKKYDCIEEYLIKANTLEPEDNRVIEEYAYELLRQGRNSEAIEYFKEIIDDSLDSEEIKNLIIDLEKNEENREIE</sequence>
<dbReference type="SUPFAM" id="SSF48452">
    <property type="entry name" value="TPR-like"/>
    <property type="match status" value="2"/>
</dbReference>
<dbReference type="Pfam" id="PF13181">
    <property type="entry name" value="TPR_8"/>
    <property type="match status" value="1"/>
</dbReference>
<keyword evidence="1" id="KW-0677">Repeat</keyword>
<dbReference type="InterPro" id="IPR051685">
    <property type="entry name" value="Ycf3/AcsC/BcsC/TPR_MFPF"/>
</dbReference>
<dbReference type="EMBL" id="CYZV01000003">
    <property type="protein sequence ID" value="CUN63541.1"/>
    <property type="molecule type" value="Genomic_DNA"/>
</dbReference>
<dbReference type="PANTHER" id="PTHR44943:SF8">
    <property type="entry name" value="TPR REPEAT-CONTAINING PROTEIN MJ0263"/>
    <property type="match status" value="1"/>
</dbReference>
<dbReference type="RefSeq" id="WP_042393907.1">
    <property type="nucleotide sequence ID" value="NZ_CYYT01000007.1"/>
</dbReference>
<dbReference type="Proteomes" id="UP000095558">
    <property type="component" value="Unassembled WGS sequence"/>
</dbReference>
<dbReference type="OrthoDB" id="1930388at2"/>
<dbReference type="GeneID" id="83010449"/>
<protein>
    <submittedName>
        <fullName evidence="4">Tetratricopeptide repeat protein</fullName>
    </submittedName>
</protein>
<dbReference type="PANTHER" id="PTHR44943">
    <property type="entry name" value="CELLULOSE SYNTHASE OPERON PROTEIN C"/>
    <property type="match status" value="1"/>
</dbReference>
<feature type="repeat" description="TPR" evidence="3">
    <location>
        <begin position="175"/>
        <end position="208"/>
    </location>
</feature>
<evidence type="ECO:0000256" key="1">
    <source>
        <dbReference type="ARBA" id="ARBA00022737"/>
    </source>
</evidence>
<evidence type="ECO:0000256" key="3">
    <source>
        <dbReference type="PROSITE-ProRule" id="PRU00339"/>
    </source>
</evidence>
<dbReference type="PROSITE" id="PS50005">
    <property type="entry name" value="TPR"/>
    <property type="match status" value="1"/>
</dbReference>
<dbReference type="InterPro" id="IPR011990">
    <property type="entry name" value="TPR-like_helical_dom_sf"/>
</dbReference>
<dbReference type="Gene3D" id="1.25.40.10">
    <property type="entry name" value="Tetratricopeptide repeat domain"/>
    <property type="match status" value="2"/>
</dbReference>
<dbReference type="SMART" id="SM00028">
    <property type="entry name" value="TPR"/>
    <property type="match status" value="3"/>
</dbReference>
<dbReference type="Pfam" id="PF13431">
    <property type="entry name" value="TPR_17"/>
    <property type="match status" value="1"/>
</dbReference>
<dbReference type="AlphaFoldDB" id="A0A174B1R6"/>
<evidence type="ECO:0000313" key="4">
    <source>
        <dbReference type="EMBL" id="CUN63541.1"/>
    </source>
</evidence>
<evidence type="ECO:0000256" key="2">
    <source>
        <dbReference type="ARBA" id="ARBA00022803"/>
    </source>
</evidence>
<keyword evidence="2 3" id="KW-0802">TPR repeat</keyword>
<organism evidence="4 5">
    <name type="scientific">Clostridium disporicum</name>
    <dbReference type="NCBI Taxonomy" id="84024"/>
    <lineage>
        <taxon>Bacteria</taxon>
        <taxon>Bacillati</taxon>
        <taxon>Bacillota</taxon>
        <taxon>Clostridia</taxon>
        <taxon>Eubacteriales</taxon>
        <taxon>Clostridiaceae</taxon>
        <taxon>Clostridium</taxon>
    </lineage>
</organism>
<evidence type="ECO:0000313" key="5">
    <source>
        <dbReference type="Proteomes" id="UP000095558"/>
    </source>
</evidence>
<accession>A0A174B1R6</accession>
<gene>
    <name evidence="4" type="ORF">ERS852470_00363</name>
</gene>
<dbReference type="InterPro" id="IPR019734">
    <property type="entry name" value="TPR_rpt"/>
</dbReference>
<reference evidence="4 5" key="1">
    <citation type="submission" date="2015-09" db="EMBL/GenBank/DDBJ databases">
        <authorList>
            <consortium name="Pathogen Informatics"/>
        </authorList>
    </citation>
    <scope>NUCLEOTIDE SEQUENCE [LARGE SCALE GENOMIC DNA]</scope>
    <source>
        <strain evidence="4 5">2789STDY5834855</strain>
    </source>
</reference>
<name>A0A174B1R6_9CLOT</name>